<reference evidence="1" key="1">
    <citation type="submission" date="2021-06" db="EMBL/GenBank/DDBJ databases">
        <authorList>
            <person name="Kallberg Y."/>
            <person name="Tangrot J."/>
            <person name="Rosling A."/>
        </authorList>
    </citation>
    <scope>NUCLEOTIDE SEQUENCE</scope>
    <source>
        <strain evidence="1">IL203A</strain>
    </source>
</reference>
<dbReference type="Proteomes" id="UP000789702">
    <property type="component" value="Unassembled WGS sequence"/>
</dbReference>
<proteinExistence type="predicted"/>
<protein>
    <submittedName>
        <fullName evidence="1">16913_t:CDS:1</fullName>
    </submittedName>
</protein>
<dbReference type="EMBL" id="CAJVPU010002389">
    <property type="protein sequence ID" value="CAG8500240.1"/>
    <property type="molecule type" value="Genomic_DNA"/>
</dbReference>
<sequence>MYLPDVQIVSNEDPNGNVPKKNTSGMNNLRFHYSEGIDVKKDEYKAFHKRRK</sequence>
<evidence type="ECO:0000313" key="1">
    <source>
        <dbReference type="EMBL" id="CAG8500240.1"/>
    </source>
</evidence>
<name>A0ACA9KY10_9GLOM</name>
<accession>A0ACA9KY10</accession>
<evidence type="ECO:0000313" key="2">
    <source>
        <dbReference type="Proteomes" id="UP000789702"/>
    </source>
</evidence>
<comment type="caution">
    <text evidence="1">The sequence shown here is derived from an EMBL/GenBank/DDBJ whole genome shotgun (WGS) entry which is preliminary data.</text>
</comment>
<organism evidence="1 2">
    <name type="scientific">Dentiscutata heterogama</name>
    <dbReference type="NCBI Taxonomy" id="1316150"/>
    <lineage>
        <taxon>Eukaryota</taxon>
        <taxon>Fungi</taxon>
        <taxon>Fungi incertae sedis</taxon>
        <taxon>Mucoromycota</taxon>
        <taxon>Glomeromycotina</taxon>
        <taxon>Glomeromycetes</taxon>
        <taxon>Diversisporales</taxon>
        <taxon>Gigasporaceae</taxon>
        <taxon>Dentiscutata</taxon>
    </lineage>
</organism>
<keyword evidence="2" id="KW-1185">Reference proteome</keyword>
<gene>
    <name evidence="1" type="ORF">DHETER_LOCUS2973</name>
</gene>